<proteinExistence type="inferred from homology"/>
<dbReference type="InterPro" id="IPR012340">
    <property type="entry name" value="NA-bd_OB-fold"/>
</dbReference>
<gene>
    <name evidence="5" type="primary">rpsQ</name>
    <name evidence="5" type="ORF">DNF11_1115</name>
</gene>
<keyword evidence="3" id="KW-0687">Ribonucleoprotein</keyword>
<dbReference type="GO" id="GO:0005840">
    <property type="term" value="C:ribosome"/>
    <property type="evidence" value="ECO:0007669"/>
    <property type="project" value="UniProtKB-KW"/>
</dbReference>
<name>A0A3G2S271_MALR7</name>
<dbReference type="InterPro" id="IPR000266">
    <property type="entry name" value="Ribosomal_uS17"/>
</dbReference>
<evidence type="ECO:0000256" key="1">
    <source>
        <dbReference type="ARBA" id="ARBA00010254"/>
    </source>
</evidence>
<evidence type="ECO:0000313" key="6">
    <source>
        <dbReference type="Proteomes" id="UP000269793"/>
    </source>
</evidence>
<evidence type="ECO:0000313" key="5">
    <source>
        <dbReference type="EMBL" id="AYO42065.1"/>
    </source>
</evidence>
<accession>A0A3G2S271</accession>
<keyword evidence="2 5" id="KW-0689">Ribosomal protein</keyword>
<reference evidence="5 6" key="1">
    <citation type="submission" date="2018-10" db="EMBL/GenBank/DDBJ databases">
        <title>Complete genome sequence of Malassezia restricta CBS 7877.</title>
        <authorList>
            <person name="Morand S.C."/>
            <person name="Bertignac M."/>
            <person name="Iltis A."/>
            <person name="Kolder I."/>
            <person name="Pirovano W."/>
            <person name="Jourdain R."/>
            <person name="Clavaud C."/>
        </authorList>
    </citation>
    <scope>NUCLEOTIDE SEQUENCE [LARGE SCALE GENOMIC DNA]</scope>
    <source>
        <strain evidence="5 6">CBS 7877</strain>
    </source>
</reference>
<protein>
    <submittedName>
        <fullName evidence="5">30S ribosomal protein S17</fullName>
    </submittedName>
</protein>
<organism evidence="5 6">
    <name type="scientific">Malassezia restricta (strain ATCC 96810 / NBRC 103918 / CBS 7877)</name>
    <name type="common">Seborrheic dermatitis infection agent</name>
    <dbReference type="NCBI Taxonomy" id="425264"/>
    <lineage>
        <taxon>Eukaryota</taxon>
        <taxon>Fungi</taxon>
        <taxon>Dikarya</taxon>
        <taxon>Basidiomycota</taxon>
        <taxon>Ustilaginomycotina</taxon>
        <taxon>Malasseziomycetes</taxon>
        <taxon>Malasseziales</taxon>
        <taxon>Malasseziaceae</taxon>
        <taxon>Malassezia</taxon>
    </lineage>
</organism>
<dbReference type="Pfam" id="PF00366">
    <property type="entry name" value="Ribosomal_S17"/>
    <property type="match status" value="1"/>
</dbReference>
<dbReference type="PANTHER" id="PTHR10744">
    <property type="entry name" value="40S RIBOSOMAL PROTEIN S11 FAMILY MEMBER"/>
    <property type="match status" value="1"/>
</dbReference>
<dbReference type="GO" id="GO:0003735">
    <property type="term" value="F:structural constituent of ribosome"/>
    <property type="evidence" value="ECO:0007669"/>
    <property type="project" value="InterPro"/>
</dbReference>
<dbReference type="PANTHER" id="PTHR10744:SF1">
    <property type="entry name" value="SMALL RIBOSOMAL SUBUNIT PROTEIN US17M"/>
    <property type="match status" value="1"/>
</dbReference>
<keyword evidence="6" id="KW-1185">Reference proteome</keyword>
<dbReference type="GO" id="GO:0005739">
    <property type="term" value="C:mitochondrion"/>
    <property type="evidence" value="ECO:0007669"/>
    <property type="project" value="TreeGrafter"/>
</dbReference>
<dbReference type="VEuPathDB" id="FungiDB:DNF11_1115"/>
<dbReference type="Proteomes" id="UP000269793">
    <property type="component" value="Chromosome II"/>
</dbReference>
<dbReference type="GO" id="GO:0006412">
    <property type="term" value="P:translation"/>
    <property type="evidence" value="ECO:0007669"/>
    <property type="project" value="InterPro"/>
</dbReference>
<evidence type="ECO:0000256" key="4">
    <source>
        <dbReference type="SAM" id="MobiDB-lite"/>
    </source>
</evidence>
<evidence type="ECO:0000256" key="2">
    <source>
        <dbReference type="ARBA" id="ARBA00022980"/>
    </source>
</evidence>
<sequence>MGATVLTGIVTKAGFMAKTVTMTVSKLKMHPKLHKSYVRHSKYLVHDPDSVLTIGERIRAQACRPLSARKRFVLLERLGFQHGPEHADASHDDAARLRREKTEASMPAAQREWLEIEKRVRDEVRSSSTRK</sequence>
<dbReference type="OrthoDB" id="274752at2759"/>
<dbReference type="GO" id="GO:1990904">
    <property type="term" value="C:ribonucleoprotein complex"/>
    <property type="evidence" value="ECO:0007669"/>
    <property type="project" value="UniProtKB-KW"/>
</dbReference>
<dbReference type="PRINTS" id="PR00973">
    <property type="entry name" value="RIBOSOMALS17"/>
</dbReference>
<dbReference type="STRING" id="425264.A0A3G2S271"/>
<dbReference type="EMBL" id="CP033149">
    <property type="protein sequence ID" value="AYO42065.1"/>
    <property type="molecule type" value="Genomic_DNA"/>
</dbReference>
<comment type="similarity">
    <text evidence="1">Belongs to the universal ribosomal protein uS17 family.</text>
</comment>
<dbReference type="CDD" id="cd00364">
    <property type="entry name" value="Ribosomal_uS17"/>
    <property type="match status" value="1"/>
</dbReference>
<dbReference type="Gene3D" id="2.40.50.140">
    <property type="entry name" value="Nucleic acid-binding proteins"/>
    <property type="match status" value="1"/>
</dbReference>
<dbReference type="AlphaFoldDB" id="A0A3G2S271"/>
<feature type="region of interest" description="Disordered" evidence="4">
    <location>
        <begin position="83"/>
        <end position="110"/>
    </location>
</feature>
<evidence type="ECO:0000256" key="3">
    <source>
        <dbReference type="ARBA" id="ARBA00023274"/>
    </source>
</evidence>
<dbReference type="SUPFAM" id="SSF50249">
    <property type="entry name" value="Nucleic acid-binding proteins"/>
    <property type="match status" value="1"/>
</dbReference>
<feature type="compositionally biased region" description="Basic and acidic residues" evidence="4">
    <location>
        <begin position="83"/>
        <end position="103"/>
    </location>
</feature>